<evidence type="ECO:0000313" key="4">
    <source>
        <dbReference type="EMBL" id="PWS34052.1"/>
    </source>
</evidence>
<comment type="similarity">
    <text evidence="3">Belongs to the class-III pyridoxal-phosphate-dependent aminotransferase family.</text>
</comment>
<sequence length="441" mass="46377">MHGRNLTLDHALAEARETYARRRPKSRARHEEAAEVMPGGNTRTVLFHGPFPFTVMQGEGCRVTDADGLAYVNMAGEYTAGLFGASHPAIRAAVIRALDGGLNLTAHNAFEARFARLVCDRFPSIDQVRFTNSGTEANLLALACATIATGRRTILGFEGGYHGSLFGFPRGAPPAVNVPHRAVVAPYNDLDAARAVARENASDLAAIILEPMLGGGGCIPAEQSFLEGLRALADETGAVLIFDEVMTSRLAPGGLQEATGVTPDLTTLGKYVGGGMSFGAFGGRADLMAMFDPRRADAVPHAGTFNNNTLTMSAGIAALGEIYTPAEAVAHNARGDALRAALNAIAARCDVPVQVTGRGSMMAFHVTPQAPRNAAEAAATNQPLKELLFLDLLERGFYVARRGMVALSLAVGEAERAAFTEAVGEVLALRAPLLREARSAA</sequence>
<keyword evidence="2 3" id="KW-0663">Pyridoxal phosphate</keyword>
<evidence type="ECO:0000256" key="3">
    <source>
        <dbReference type="RuleBase" id="RU003560"/>
    </source>
</evidence>
<gene>
    <name evidence="4" type="ORF">DFH01_27380</name>
</gene>
<accession>A0A317F684</accession>
<dbReference type="InterPro" id="IPR015421">
    <property type="entry name" value="PyrdxlP-dep_Trfase_major"/>
</dbReference>
<dbReference type="RefSeq" id="WP_109873713.1">
    <property type="nucleotide sequence ID" value="NZ_QGNA01000009.1"/>
</dbReference>
<keyword evidence="4" id="KW-0032">Aminotransferase</keyword>
<name>A0A317F684_9PROT</name>
<dbReference type="InterPro" id="IPR015422">
    <property type="entry name" value="PyrdxlP-dep_Trfase_small"/>
</dbReference>
<dbReference type="GO" id="GO:0008483">
    <property type="term" value="F:transaminase activity"/>
    <property type="evidence" value="ECO:0007669"/>
    <property type="project" value="UniProtKB-KW"/>
</dbReference>
<dbReference type="OrthoDB" id="9801052at2"/>
<dbReference type="Gene3D" id="3.40.640.10">
    <property type="entry name" value="Type I PLP-dependent aspartate aminotransferase-like (Major domain)"/>
    <property type="match status" value="1"/>
</dbReference>
<comment type="cofactor">
    <cofactor evidence="1">
        <name>pyridoxal 5'-phosphate</name>
        <dbReference type="ChEBI" id="CHEBI:597326"/>
    </cofactor>
</comment>
<proteinExistence type="inferred from homology"/>
<comment type="caution">
    <text evidence="4">The sequence shown here is derived from an EMBL/GenBank/DDBJ whole genome shotgun (WGS) entry which is preliminary data.</text>
</comment>
<dbReference type="Pfam" id="PF00202">
    <property type="entry name" value="Aminotran_3"/>
    <property type="match status" value="1"/>
</dbReference>
<dbReference type="EMBL" id="QGNA01000009">
    <property type="protein sequence ID" value="PWS34052.1"/>
    <property type="molecule type" value="Genomic_DNA"/>
</dbReference>
<dbReference type="InterPro" id="IPR005814">
    <property type="entry name" value="Aminotrans_3"/>
</dbReference>
<organism evidence="4 5">
    <name type="scientific">Falsiroseomonas bella</name>
    <dbReference type="NCBI Taxonomy" id="2184016"/>
    <lineage>
        <taxon>Bacteria</taxon>
        <taxon>Pseudomonadati</taxon>
        <taxon>Pseudomonadota</taxon>
        <taxon>Alphaproteobacteria</taxon>
        <taxon>Acetobacterales</taxon>
        <taxon>Roseomonadaceae</taxon>
        <taxon>Falsiroseomonas</taxon>
    </lineage>
</organism>
<dbReference type="AlphaFoldDB" id="A0A317F684"/>
<dbReference type="SUPFAM" id="SSF53383">
    <property type="entry name" value="PLP-dependent transferases"/>
    <property type="match status" value="1"/>
</dbReference>
<evidence type="ECO:0000256" key="2">
    <source>
        <dbReference type="ARBA" id="ARBA00022898"/>
    </source>
</evidence>
<evidence type="ECO:0000313" key="5">
    <source>
        <dbReference type="Proteomes" id="UP000245765"/>
    </source>
</evidence>
<reference evidence="5" key="1">
    <citation type="submission" date="2018-05" db="EMBL/GenBank/DDBJ databases">
        <authorList>
            <person name="Du Z."/>
            <person name="Wang X."/>
        </authorList>
    </citation>
    <scope>NUCLEOTIDE SEQUENCE [LARGE SCALE GENOMIC DNA]</scope>
    <source>
        <strain evidence="5">CQN31</strain>
    </source>
</reference>
<dbReference type="GO" id="GO:0030170">
    <property type="term" value="F:pyridoxal phosphate binding"/>
    <property type="evidence" value="ECO:0007669"/>
    <property type="project" value="InterPro"/>
</dbReference>
<dbReference type="PANTHER" id="PTHR43713">
    <property type="entry name" value="GLUTAMATE-1-SEMIALDEHYDE 2,1-AMINOMUTASE"/>
    <property type="match status" value="1"/>
</dbReference>
<keyword evidence="4" id="KW-0808">Transferase</keyword>
<keyword evidence="5" id="KW-1185">Reference proteome</keyword>
<evidence type="ECO:0000256" key="1">
    <source>
        <dbReference type="ARBA" id="ARBA00001933"/>
    </source>
</evidence>
<protein>
    <submittedName>
        <fullName evidence="4">Aspartate aminotransferase family protein</fullName>
    </submittedName>
</protein>
<dbReference type="InterPro" id="IPR015424">
    <property type="entry name" value="PyrdxlP-dep_Trfase"/>
</dbReference>
<dbReference type="PANTHER" id="PTHR43713:SF3">
    <property type="entry name" value="GLUTAMATE-1-SEMIALDEHYDE 2,1-AMINOMUTASE 1, CHLOROPLASTIC-RELATED"/>
    <property type="match status" value="1"/>
</dbReference>
<dbReference type="Gene3D" id="3.90.1150.10">
    <property type="entry name" value="Aspartate Aminotransferase, domain 1"/>
    <property type="match status" value="1"/>
</dbReference>
<dbReference type="Proteomes" id="UP000245765">
    <property type="component" value="Unassembled WGS sequence"/>
</dbReference>